<dbReference type="Pfam" id="PF04134">
    <property type="entry name" value="DCC1-like"/>
    <property type="match status" value="1"/>
</dbReference>
<dbReference type="RefSeq" id="WP_133868974.1">
    <property type="nucleotide sequence ID" value="NZ_SOAU01000001.1"/>
</dbReference>
<proteinExistence type="predicted"/>
<dbReference type="EMBL" id="SOAU01000001">
    <property type="protein sequence ID" value="TDT16614.1"/>
    <property type="molecule type" value="Genomic_DNA"/>
</dbReference>
<dbReference type="Proteomes" id="UP000294558">
    <property type="component" value="Unassembled WGS sequence"/>
</dbReference>
<organism evidence="1 2">
    <name type="scientific">Ilumatobacter fluminis</name>
    <dbReference type="NCBI Taxonomy" id="467091"/>
    <lineage>
        <taxon>Bacteria</taxon>
        <taxon>Bacillati</taxon>
        <taxon>Actinomycetota</taxon>
        <taxon>Acidimicrobiia</taxon>
        <taxon>Acidimicrobiales</taxon>
        <taxon>Ilumatobacteraceae</taxon>
        <taxon>Ilumatobacter</taxon>
    </lineage>
</organism>
<reference evidence="1 2" key="1">
    <citation type="submission" date="2019-03" db="EMBL/GenBank/DDBJ databases">
        <title>Sequencing the genomes of 1000 actinobacteria strains.</title>
        <authorList>
            <person name="Klenk H.-P."/>
        </authorList>
    </citation>
    <scope>NUCLEOTIDE SEQUENCE [LARGE SCALE GENOMIC DNA]</scope>
    <source>
        <strain evidence="1 2">DSM 18936</strain>
    </source>
</reference>
<gene>
    <name evidence="1" type="ORF">BDK89_2206</name>
</gene>
<comment type="caution">
    <text evidence="1">The sequence shown here is derived from an EMBL/GenBank/DDBJ whole genome shotgun (WGS) entry which is preliminary data.</text>
</comment>
<evidence type="ECO:0000313" key="1">
    <source>
        <dbReference type="EMBL" id="TDT16614.1"/>
    </source>
</evidence>
<protein>
    <submittedName>
        <fullName evidence="1">Putative DCC family thiol-disulfide oxidoreductase YuxK</fullName>
    </submittedName>
</protein>
<dbReference type="InterPro" id="IPR007263">
    <property type="entry name" value="DCC1-like"/>
</dbReference>
<name>A0A4R7I0L2_9ACTN</name>
<keyword evidence="2" id="KW-1185">Reference proteome</keyword>
<evidence type="ECO:0000313" key="2">
    <source>
        <dbReference type="Proteomes" id="UP000294558"/>
    </source>
</evidence>
<dbReference type="AlphaFoldDB" id="A0A4R7I0L2"/>
<dbReference type="OrthoDB" id="9813713at2"/>
<sequence>MIAGRPLLVFDGDCAFCTTWARRGQRWLGLEHVEPWQFLDLDELGLTQDECEQAVQWVTDDGDHCAAEFAVIASLRHAGGVWAVLGSVMALPGIRQLAGVVYRLVAKYRHKLPGGTPACSLPRVDPD</sequence>
<dbReference type="GO" id="GO:0015035">
    <property type="term" value="F:protein-disulfide reductase activity"/>
    <property type="evidence" value="ECO:0007669"/>
    <property type="project" value="InterPro"/>
</dbReference>
<accession>A0A4R7I0L2</accession>